<comment type="caution">
    <text evidence="7">Lacks conserved residue(s) required for the propagation of feature annotation.</text>
</comment>
<dbReference type="PANTHER" id="PTHR31376">
    <property type="entry name" value="OS09G0467300 PROTEIN-RELATED"/>
    <property type="match status" value="1"/>
</dbReference>
<name>A0AAV7FBG7_ARIFI</name>
<feature type="transmembrane region" description="Helical" evidence="7">
    <location>
        <begin position="362"/>
        <end position="382"/>
    </location>
</feature>
<evidence type="ECO:0000256" key="3">
    <source>
        <dbReference type="ARBA" id="ARBA00022448"/>
    </source>
</evidence>
<keyword evidence="3 7" id="KW-0813">Transport</keyword>
<evidence type="ECO:0000313" key="9">
    <source>
        <dbReference type="Proteomes" id="UP000825729"/>
    </source>
</evidence>
<dbReference type="GO" id="GO:0016020">
    <property type="term" value="C:membrane"/>
    <property type="evidence" value="ECO:0007669"/>
    <property type="project" value="UniProtKB-SubCell"/>
</dbReference>
<keyword evidence="9" id="KW-1185">Reference proteome</keyword>
<dbReference type="GO" id="GO:0015211">
    <property type="term" value="F:purine nucleoside transmembrane transporter activity"/>
    <property type="evidence" value="ECO:0007669"/>
    <property type="project" value="UniProtKB-UniRule"/>
</dbReference>
<feature type="transmembrane region" description="Helical" evidence="7">
    <location>
        <begin position="106"/>
        <end position="126"/>
    </location>
</feature>
<comment type="similarity">
    <text evidence="2 7">Belongs to the purine permeases (TC 2.A.7.14) family.</text>
</comment>
<sequence length="436" mass="47762">MQHQNLLLNNKTNTSNSAGVYLPQFNRVLLVLKWHITLTLDLDSSALMLSSRSILLPLVEALQSTSARRWQWRFLVVLNSLLLLVGQAVATLLGRFYFDQGGKSKWMATLIQTAAFPILLIPLFLFPNEPSSSPAAPPASSSQASFPSYFYSSFSSCSSCSSSSTLICIYIFLGLLIAGDNLMYTYGLCYLPVSTYSLLCGTQLVFNVLFSYFLNSQKLTPFILNSIVLLTISTVLLATRSDESSDPKGISKGESVTGFICTLVASAIYSLILSIMQLTFEKVLKKETFWVVLEMQIHTSAVATFACIVGLFATGEWRTLEGEMDGFGKGRVSYVMVLIWTAVGWQICSVGVVGLIYVVSSLFSNVISTLAMPLAPAFAVIFLHEKIDVVKAMSVLLAVWGFTSYLYQQYLDDLETESITTITTDHSAEGSDVAAA</sequence>
<evidence type="ECO:0000256" key="6">
    <source>
        <dbReference type="ARBA" id="ARBA00023136"/>
    </source>
</evidence>
<reference evidence="8 9" key="1">
    <citation type="submission" date="2021-07" db="EMBL/GenBank/DDBJ databases">
        <title>The Aristolochia fimbriata genome: insights into angiosperm evolution, floral development and chemical biosynthesis.</title>
        <authorList>
            <person name="Jiao Y."/>
        </authorList>
    </citation>
    <scope>NUCLEOTIDE SEQUENCE [LARGE SCALE GENOMIC DNA]</scope>
    <source>
        <strain evidence="8">IBCAS-2021</strain>
        <tissue evidence="8">Leaf</tissue>
    </source>
</reference>
<dbReference type="AlphaFoldDB" id="A0AAV7FBG7"/>
<dbReference type="GO" id="GO:0005345">
    <property type="term" value="F:purine nucleobase transmembrane transporter activity"/>
    <property type="evidence" value="ECO:0007669"/>
    <property type="project" value="UniProtKB-UniRule"/>
</dbReference>
<dbReference type="Pfam" id="PF16913">
    <property type="entry name" value="PUNUT"/>
    <property type="match status" value="1"/>
</dbReference>
<accession>A0AAV7FBG7</accession>
<feature type="transmembrane region" description="Helical" evidence="7">
    <location>
        <begin position="72"/>
        <end position="94"/>
    </location>
</feature>
<evidence type="ECO:0000256" key="7">
    <source>
        <dbReference type="RuleBase" id="RU368015"/>
    </source>
</evidence>
<proteinExistence type="inferred from homology"/>
<evidence type="ECO:0000313" key="8">
    <source>
        <dbReference type="EMBL" id="KAG9457186.1"/>
    </source>
</evidence>
<evidence type="ECO:0000256" key="5">
    <source>
        <dbReference type="ARBA" id="ARBA00022989"/>
    </source>
</evidence>
<feature type="transmembrane region" description="Helical" evidence="7">
    <location>
        <begin position="259"/>
        <end position="280"/>
    </location>
</feature>
<evidence type="ECO:0000256" key="1">
    <source>
        <dbReference type="ARBA" id="ARBA00004141"/>
    </source>
</evidence>
<dbReference type="SUPFAM" id="SSF103481">
    <property type="entry name" value="Multidrug resistance efflux transporter EmrE"/>
    <property type="match status" value="1"/>
</dbReference>
<organism evidence="8 9">
    <name type="scientific">Aristolochia fimbriata</name>
    <name type="common">White veined hardy Dutchman's pipe vine</name>
    <dbReference type="NCBI Taxonomy" id="158543"/>
    <lineage>
        <taxon>Eukaryota</taxon>
        <taxon>Viridiplantae</taxon>
        <taxon>Streptophyta</taxon>
        <taxon>Embryophyta</taxon>
        <taxon>Tracheophyta</taxon>
        <taxon>Spermatophyta</taxon>
        <taxon>Magnoliopsida</taxon>
        <taxon>Magnoliidae</taxon>
        <taxon>Piperales</taxon>
        <taxon>Aristolochiaceae</taxon>
        <taxon>Aristolochia</taxon>
    </lineage>
</organism>
<comment type="caution">
    <text evidence="8">The sequence shown here is derived from an EMBL/GenBank/DDBJ whole genome shotgun (WGS) entry which is preliminary data.</text>
</comment>
<feature type="transmembrane region" description="Helical" evidence="7">
    <location>
        <begin position="188"/>
        <end position="213"/>
    </location>
</feature>
<dbReference type="Proteomes" id="UP000825729">
    <property type="component" value="Unassembled WGS sequence"/>
</dbReference>
<dbReference type="InterPro" id="IPR037185">
    <property type="entry name" value="EmrE-like"/>
</dbReference>
<comment type="subcellular location">
    <subcellularLocation>
        <location evidence="1 7">Membrane</location>
        <topology evidence="1 7">Multi-pass membrane protein</topology>
    </subcellularLocation>
</comment>
<evidence type="ECO:0000256" key="2">
    <source>
        <dbReference type="ARBA" id="ARBA00006213"/>
    </source>
</evidence>
<dbReference type="EMBL" id="JAINDJ010000002">
    <property type="protein sequence ID" value="KAG9457186.1"/>
    <property type="molecule type" value="Genomic_DNA"/>
</dbReference>
<keyword evidence="4 7" id="KW-0812">Transmembrane</keyword>
<evidence type="ECO:0000256" key="4">
    <source>
        <dbReference type="ARBA" id="ARBA00022692"/>
    </source>
</evidence>
<feature type="transmembrane region" description="Helical" evidence="7">
    <location>
        <begin position="300"/>
        <end position="320"/>
    </location>
</feature>
<dbReference type="PANTHER" id="PTHR31376:SF2">
    <property type="entry name" value="PURINE PERMEASE 11-RELATED"/>
    <property type="match status" value="1"/>
</dbReference>
<keyword evidence="6 7" id="KW-0472">Membrane</keyword>
<feature type="transmembrane region" description="Helical" evidence="7">
    <location>
        <begin position="219"/>
        <end position="238"/>
    </location>
</feature>
<dbReference type="InterPro" id="IPR030182">
    <property type="entry name" value="PUP_plant"/>
</dbReference>
<gene>
    <name evidence="8" type="ORF">H6P81_001694</name>
</gene>
<protein>
    <recommendedName>
        <fullName evidence="7">Probable purine permease</fullName>
    </recommendedName>
</protein>
<keyword evidence="5 7" id="KW-1133">Transmembrane helix</keyword>
<feature type="transmembrane region" description="Helical" evidence="7">
    <location>
        <begin position="332"/>
        <end position="356"/>
    </location>
</feature>